<dbReference type="CDD" id="cd08760">
    <property type="entry name" value="Cyt_b561_FRRS1_like"/>
    <property type="match status" value="1"/>
</dbReference>
<protein>
    <recommendedName>
        <fullName evidence="15">Cytochrome b561 and DOMON domain-containing protein</fullName>
    </recommendedName>
</protein>
<comment type="caution">
    <text evidence="13">The sequence shown here is derived from an EMBL/GenBank/DDBJ whole genome shotgun (WGS) entry which is preliminary data.</text>
</comment>
<dbReference type="GO" id="GO:0046872">
    <property type="term" value="F:metal ion binding"/>
    <property type="evidence" value="ECO:0007669"/>
    <property type="project" value="UniProtKB-KW"/>
</dbReference>
<dbReference type="PIRSF" id="PIRSF037471">
    <property type="entry name" value="UCP037471"/>
    <property type="match status" value="1"/>
</dbReference>
<keyword evidence="5" id="KW-0249">Electron transport</keyword>
<keyword evidence="7 9" id="KW-0472">Membrane</keyword>
<keyword evidence="4 10" id="KW-0732">Signal</keyword>
<keyword evidence="14" id="KW-1185">Reference proteome</keyword>
<comment type="subcellular location">
    <subcellularLocation>
        <location evidence="1">Membrane</location>
    </subcellularLocation>
</comment>
<sequence>MEVSLVSKNFSLLSYILFFLCFSLCGLPSLVKSDSCSTNLTLNNQIPFQTSSLHCLSVWTSQDFILRYAQTTTNTWSFVLSAPDSGAYISIGFSPNGRMVGASAVSGWVPSNGGGVVKQYYLGGYGATQVVPDQGSLNIIKNSTAMISQSSRLYLAFQLSTTTQPLSNLIYAVGPKNQFPSSPSYYMSQHKTQTSVTVNYNSVQVSSSSSWGLKQSHGLVNMLGWGILMLIGMIMARYFKHWDPQWFYSHVSIQFVGFSLGLSGIITGFVLEDQGFGNSDVDKHKALGIFVLVLGCLQVMAFLARPGKASKVRKYWNWYHYIVGRLCIVCAIGNTFYGIHISNEGNSWNAGYGIVLVILIIVAIVLEVRRWIRK</sequence>
<evidence type="ECO:0000256" key="10">
    <source>
        <dbReference type="SAM" id="SignalP"/>
    </source>
</evidence>
<accession>A0AAN8UNI7</accession>
<dbReference type="CDD" id="cd09631">
    <property type="entry name" value="DOMON_DOH"/>
    <property type="match status" value="1"/>
</dbReference>
<keyword evidence="2" id="KW-0813">Transport</keyword>
<dbReference type="InterPro" id="IPR045266">
    <property type="entry name" value="DOH_DOMON"/>
</dbReference>
<proteinExistence type="predicted"/>
<dbReference type="PROSITE" id="PS50939">
    <property type="entry name" value="CYTOCHROME_B561"/>
    <property type="match status" value="1"/>
</dbReference>
<feature type="binding site" description="axial binding residue" evidence="8">
    <location>
        <position position="217"/>
    </location>
    <ligand>
        <name>heme b</name>
        <dbReference type="ChEBI" id="CHEBI:60344"/>
        <label>1</label>
    </ligand>
    <ligandPart>
        <name>Fe</name>
        <dbReference type="ChEBI" id="CHEBI:18248"/>
    </ligandPart>
</feature>
<dbReference type="Gene3D" id="1.20.120.1770">
    <property type="match status" value="1"/>
</dbReference>
<feature type="binding site" description="axial binding residue" evidence="8">
    <location>
        <position position="284"/>
    </location>
    <ligand>
        <name>heme b</name>
        <dbReference type="ChEBI" id="CHEBI:60344"/>
        <label>1</label>
    </ligand>
    <ligandPart>
        <name>Fe</name>
        <dbReference type="ChEBI" id="CHEBI:18248"/>
    </ligandPart>
</feature>
<dbReference type="PANTHER" id="PTHR23130">
    <property type="entry name" value="CYTOCHROME B561 AND DOMON DOMAIN-CONTAINING PROTEIN"/>
    <property type="match status" value="1"/>
</dbReference>
<evidence type="ECO:0000256" key="3">
    <source>
        <dbReference type="ARBA" id="ARBA00022692"/>
    </source>
</evidence>
<dbReference type="InterPro" id="IPR017214">
    <property type="entry name" value="UCP037471"/>
</dbReference>
<keyword evidence="8" id="KW-0408">Iron</keyword>
<evidence type="ECO:0000256" key="8">
    <source>
        <dbReference type="PIRSR" id="PIRSR037471-1"/>
    </source>
</evidence>
<evidence type="ECO:0000256" key="1">
    <source>
        <dbReference type="ARBA" id="ARBA00004370"/>
    </source>
</evidence>
<keyword evidence="3 9" id="KW-0812">Transmembrane</keyword>
<dbReference type="EMBL" id="JBAMMX010000026">
    <property type="protein sequence ID" value="KAK6914516.1"/>
    <property type="molecule type" value="Genomic_DNA"/>
</dbReference>
<feature type="transmembrane region" description="Helical" evidence="9">
    <location>
        <begin position="286"/>
        <end position="304"/>
    </location>
</feature>
<dbReference type="PROSITE" id="PS50836">
    <property type="entry name" value="DOMON"/>
    <property type="match status" value="1"/>
</dbReference>
<evidence type="ECO:0000256" key="7">
    <source>
        <dbReference type="ARBA" id="ARBA00023136"/>
    </source>
</evidence>
<gene>
    <name evidence="13" type="ORF">RJ641_021837</name>
</gene>
<feature type="domain" description="Cytochrome b561" evidence="12">
    <location>
        <begin position="181"/>
        <end position="374"/>
    </location>
</feature>
<feature type="transmembrane region" description="Helical" evidence="9">
    <location>
        <begin position="316"/>
        <end position="337"/>
    </location>
</feature>
<name>A0AAN8UNI7_9MAGN</name>
<feature type="chain" id="PRO_5042854557" description="Cytochrome b561 and DOMON domain-containing protein" evidence="10">
    <location>
        <begin position="34"/>
        <end position="374"/>
    </location>
</feature>
<dbReference type="InterPro" id="IPR005018">
    <property type="entry name" value="DOMON_domain"/>
</dbReference>
<feature type="binding site" description="axial binding residue" evidence="8">
    <location>
        <position position="320"/>
    </location>
    <ligand>
        <name>heme b</name>
        <dbReference type="ChEBI" id="CHEBI:60344"/>
        <label>1</label>
    </ligand>
    <ligandPart>
        <name>Fe</name>
        <dbReference type="ChEBI" id="CHEBI:18248"/>
    </ligandPart>
</feature>
<dbReference type="InterPro" id="IPR006593">
    <property type="entry name" value="Cyt_b561/ferric_Rdtase_TM"/>
</dbReference>
<evidence type="ECO:0000313" key="14">
    <source>
        <dbReference type="Proteomes" id="UP001370490"/>
    </source>
</evidence>
<dbReference type="SMART" id="SM00665">
    <property type="entry name" value="B561"/>
    <property type="match status" value="1"/>
</dbReference>
<evidence type="ECO:0000256" key="2">
    <source>
        <dbReference type="ARBA" id="ARBA00022448"/>
    </source>
</evidence>
<feature type="domain" description="DOMON" evidence="11">
    <location>
        <begin position="62"/>
        <end position="174"/>
    </location>
</feature>
<dbReference type="SMART" id="SM00664">
    <property type="entry name" value="DoH"/>
    <property type="match status" value="1"/>
</dbReference>
<evidence type="ECO:0000313" key="13">
    <source>
        <dbReference type="EMBL" id="KAK6914516.1"/>
    </source>
</evidence>
<feature type="binding site" description="axial binding residue" evidence="8">
    <location>
        <position position="250"/>
    </location>
    <ligand>
        <name>heme b</name>
        <dbReference type="ChEBI" id="CHEBI:60344"/>
        <label>1</label>
    </ligand>
    <ligandPart>
        <name>Fe</name>
        <dbReference type="ChEBI" id="CHEBI:18248"/>
    </ligandPart>
</feature>
<reference evidence="13 14" key="1">
    <citation type="submission" date="2023-12" db="EMBL/GenBank/DDBJ databases">
        <title>A high-quality genome assembly for Dillenia turbinata (Dilleniales).</title>
        <authorList>
            <person name="Chanderbali A."/>
        </authorList>
    </citation>
    <scope>NUCLEOTIDE SEQUENCE [LARGE SCALE GENOMIC DNA]</scope>
    <source>
        <strain evidence="13">LSX21</strain>
        <tissue evidence="13">Leaf</tissue>
    </source>
</reference>
<organism evidence="13 14">
    <name type="scientific">Dillenia turbinata</name>
    <dbReference type="NCBI Taxonomy" id="194707"/>
    <lineage>
        <taxon>Eukaryota</taxon>
        <taxon>Viridiplantae</taxon>
        <taxon>Streptophyta</taxon>
        <taxon>Embryophyta</taxon>
        <taxon>Tracheophyta</taxon>
        <taxon>Spermatophyta</taxon>
        <taxon>Magnoliopsida</taxon>
        <taxon>eudicotyledons</taxon>
        <taxon>Gunneridae</taxon>
        <taxon>Pentapetalae</taxon>
        <taxon>Dilleniales</taxon>
        <taxon>Dilleniaceae</taxon>
        <taxon>Dillenia</taxon>
    </lineage>
</organism>
<dbReference type="Proteomes" id="UP001370490">
    <property type="component" value="Unassembled WGS sequence"/>
</dbReference>
<feature type="transmembrane region" description="Helical" evidence="9">
    <location>
        <begin position="349"/>
        <end position="368"/>
    </location>
</feature>
<keyword evidence="6 9" id="KW-1133">Transmembrane helix</keyword>
<feature type="transmembrane region" description="Helical" evidence="9">
    <location>
        <begin position="251"/>
        <end position="271"/>
    </location>
</feature>
<evidence type="ECO:0008006" key="15">
    <source>
        <dbReference type="Google" id="ProtNLM"/>
    </source>
</evidence>
<dbReference type="AlphaFoldDB" id="A0AAN8UNI7"/>
<evidence type="ECO:0000259" key="12">
    <source>
        <dbReference type="PROSITE" id="PS50939"/>
    </source>
</evidence>
<keyword evidence="8" id="KW-0479">Metal-binding</keyword>
<feature type="signal peptide" evidence="10">
    <location>
        <begin position="1"/>
        <end position="33"/>
    </location>
</feature>
<feature type="transmembrane region" description="Helical" evidence="9">
    <location>
        <begin position="218"/>
        <end position="239"/>
    </location>
</feature>
<dbReference type="Pfam" id="PF03188">
    <property type="entry name" value="Cytochrom_B561"/>
    <property type="match status" value="1"/>
</dbReference>
<dbReference type="PANTHER" id="PTHR23130:SF171">
    <property type="entry name" value="OS01G0895300 PROTEIN"/>
    <property type="match status" value="1"/>
</dbReference>
<evidence type="ECO:0000256" key="6">
    <source>
        <dbReference type="ARBA" id="ARBA00022989"/>
    </source>
</evidence>
<evidence type="ECO:0000256" key="9">
    <source>
        <dbReference type="SAM" id="Phobius"/>
    </source>
</evidence>
<evidence type="ECO:0000259" key="11">
    <source>
        <dbReference type="PROSITE" id="PS50836"/>
    </source>
</evidence>
<dbReference type="GO" id="GO:0016020">
    <property type="term" value="C:membrane"/>
    <property type="evidence" value="ECO:0007669"/>
    <property type="project" value="UniProtKB-SubCell"/>
</dbReference>
<evidence type="ECO:0000256" key="4">
    <source>
        <dbReference type="ARBA" id="ARBA00022729"/>
    </source>
</evidence>
<evidence type="ECO:0000256" key="5">
    <source>
        <dbReference type="ARBA" id="ARBA00022982"/>
    </source>
</evidence>